<proteinExistence type="predicted"/>
<reference evidence="1" key="1">
    <citation type="journal article" date="2019" name="Sci. Rep.">
        <title>Draft genome of Tanacetum cinerariifolium, the natural source of mosquito coil.</title>
        <authorList>
            <person name="Yamashiro T."/>
            <person name="Shiraishi A."/>
            <person name="Satake H."/>
            <person name="Nakayama K."/>
        </authorList>
    </citation>
    <scope>NUCLEOTIDE SEQUENCE</scope>
</reference>
<comment type="caution">
    <text evidence="1">The sequence shown here is derived from an EMBL/GenBank/DDBJ whole genome shotgun (WGS) entry which is preliminary data.</text>
</comment>
<organism evidence="1">
    <name type="scientific">Tanacetum cinerariifolium</name>
    <name type="common">Dalmatian daisy</name>
    <name type="synonym">Chrysanthemum cinerariifolium</name>
    <dbReference type="NCBI Taxonomy" id="118510"/>
    <lineage>
        <taxon>Eukaryota</taxon>
        <taxon>Viridiplantae</taxon>
        <taxon>Streptophyta</taxon>
        <taxon>Embryophyta</taxon>
        <taxon>Tracheophyta</taxon>
        <taxon>Spermatophyta</taxon>
        <taxon>Magnoliopsida</taxon>
        <taxon>eudicotyledons</taxon>
        <taxon>Gunneridae</taxon>
        <taxon>Pentapetalae</taxon>
        <taxon>asterids</taxon>
        <taxon>campanulids</taxon>
        <taxon>Asterales</taxon>
        <taxon>Asteraceae</taxon>
        <taxon>Asteroideae</taxon>
        <taxon>Anthemideae</taxon>
        <taxon>Anthemidinae</taxon>
        <taxon>Tanacetum</taxon>
    </lineage>
</organism>
<evidence type="ECO:0000313" key="1">
    <source>
        <dbReference type="EMBL" id="GFD13128.1"/>
    </source>
</evidence>
<dbReference type="AlphaFoldDB" id="A0A699TVP2"/>
<gene>
    <name evidence="1" type="ORF">Tci_885097</name>
</gene>
<name>A0A699TVP2_TANCI</name>
<protein>
    <submittedName>
        <fullName evidence="1">Uncharacterized protein</fullName>
    </submittedName>
</protein>
<dbReference type="EMBL" id="BKCJ011270382">
    <property type="protein sequence ID" value="GFD13128.1"/>
    <property type="molecule type" value="Genomic_DNA"/>
</dbReference>
<accession>A0A699TVP2</accession>
<feature type="non-terminal residue" evidence="1">
    <location>
        <position position="99"/>
    </location>
</feature>
<feature type="non-terminal residue" evidence="1">
    <location>
        <position position="1"/>
    </location>
</feature>
<sequence>STCLVFAHTSDNCPTLPKETPVAPNKDNDDGFTVVNKSKVNITTTNSFRALSDNEDTEHNASILINEDSDDEEVDEELIMDDCSDKKIEAKGASTPITE</sequence>